<keyword evidence="3" id="KW-1185">Reference proteome</keyword>
<feature type="region of interest" description="Disordered" evidence="1">
    <location>
        <begin position="24"/>
        <end position="62"/>
    </location>
</feature>
<evidence type="ECO:0000256" key="1">
    <source>
        <dbReference type="SAM" id="MobiDB-lite"/>
    </source>
</evidence>
<dbReference type="EnsemblMetazoa" id="AMEC007748-RA">
    <property type="protein sequence ID" value="AMEC007748-PA"/>
    <property type="gene ID" value="AMEC007748"/>
</dbReference>
<reference evidence="2" key="2">
    <citation type="submission" date="2020-05" db="UniProtKB">
        <authorList>
            <consortium name="EnsemblMetazoa"/>
        </authorList>
    </citation>
    <scope>IDENTIFICATION</scope>
    <source>
        <strain evidence="2">CM1001059</strain>
    </source>
</reference>
<evidence type="ECO:0000313" key="2">
    <source>
        <dbReference type="EnsemblMetazoa" id="AMEC007748-PA"/>
    </source>
</evidence>
<sequence>MDNNEEDECDEVIESSQVPKLRSKIRLTRPDYRTMLKPVEKEKRDRKDKKKPPKRIRDNKSVSQCLRQAWTLPGKATLPTTTSATTTKINKEQQQADEQPVEEYIKIATQQEPSQAAVGIQAIPSVSLFDRQQDVLARYIFNETTEAQIDRQLQQLLDGFQAEYESKCAELEGSPPPGVLPGEHAANDEPLQATCLPGTSAKPFATIRNDSPTGALSPPLLADSEPFIMPDFSKEIAQLEDMMELDSPCRANRSQRPDPELDLLVPIVEIREELPKVVQQAVVTTVTDYACLDLSVHGEKLDHVNRVPTAMSIDEECTRANLARPAYVPAVPAVAVPPNSQGFDEILDLRVSTPWKPRSPAVTAAPSKSACKPLADTVELGTQTRWQRRNVGIQHRPLASFDFTDRNLIVLAQALEADPARLKCKMRSVVKSSAEPIWRTRDPAAVFSLADPYYANLKHFL</sequence>
<evidence type="ECO:0000313" key="3">
    <source>
        <dbReference type="Proteomes" id="UP000075902"/>
    </source>
</evidence>
<accession>A0A182TSY1</accession>
<dbReference type="Proteomes" id="UP000075902">
    <property type="component" value="Unassembled WGS sequence"/>
</dbReference>
<feature type="compositionally biased region" description="Basic and acidic residues" evidence="1">
    <location>
        <begin position="28"/>
        <end position="45"/>
    </location>
</feature>
<dbReference type="AlphaFoldDB" id="A0A182TSY1"/>
<proteinExistence type="predicted"/>
<organism evidence="2 3">
    <name type="scientific">Anopheles melas</name>
    <dbReference type="NCBI Taxonomy" id="34690"/>
    <lineage>
        <taxon>Eukaryota</taxon>
        <taxon>Metazoa</taxon>
        <taxon>Ecdysozoa</taxon>
        <taxon>Arthropoda</taxon>
        <taxon>Hexapoda</taxon>
        <taxon>Insecta</taxon>
        <taxon>Pterygota</taxon>
        <taxon>Neoptera</taxon>
        <taxon>Endopterygota</taxon>
        <taxon>Diptera</taxon>
        <taxon>Nematocera</taxon>
        <taxon>Culicoidea</taxon>
        <taxon>Culicidae</taxon>
        <taxon>Anophelinae</taxon>
        <taxon>Anopheles</taxon>
    </lineage>
</organism>
<reference evidence="3" key="1">
    <citation type="submission" date="2014-01" db="EMBL/GenBank/DDBJ databases">
        <title>The Genome Sequence of Anopheles melas CM1001059_A (V2).</title>
        <authorList>
            <consortium name="The Broad Institute Genomics Platform"/>
            <person name="Neafsey D.E."/>
            <person name="Besansky N."/>
            <person name="Howell P."/>
            <person name="Walton C."/>
            <person name="Young S.K."/>
            <person name="Zeng Q."/>
            <person name="Gargeya S."/>
            <person name="Fitzgerald M."/>
            <person name="Haas B."/>
            <person name="Abouelleil A."/>
            <person name="Allen A.W."/>
            <person name="Alvarado L."/>
            <person name="Arachchi H.M."/>
            <person name="Berlin A.M."/>
            <person name="Chapman S.B."/>
            <person name="Gainer-Dewar J."/>
            <person name="Goldberg J."/>
            <person name="Griggs A."/>
            <person name="Gujja S."/>
            <person name="Hansen M."/>
            <person name="Howarth C."/>
            <person name="Imamovic A."/>
            <person name="Ireland A."/>
            <person name="Larimer J."/>
            <person name="McCowan C."/>
            <person name="Murphy C."/>
            <person name="Pearson M."/>
            <person name="Poon T.W."/>
            <person name="Priest M."/>
            <person name="Roberts A."/>
            <person name="Saif S."/>
            <person name="Shea T."/>
            <person name="Sisk P."/>
            <person name="Sykes S."/>
            <person name="Wortman J."/>
            <person name="Nusbaum C."/>
            <person name="Birren B."/>
        </authorList>
    </citation>
    <scope>NUCLEOTIDE SEQUENCE [LARGE SCALE GENOMIC DNA]</scope>
    <source>
        <strain evidence="3">CM1001059</strain>
    </source>
</reference>
<protein>
    <submittedName>
        <fullName evidence="2">Uncharacterized protein</fullName>
    </submittedName>
</protein>
<dbReference type="VEuPathDB" id="VectorBase:AMEC007748"/>
<name>A0A182TSY1_9DIPT</name>